<reference evidence="2 3" key="1">
    <citation type="journal article" date="2023" name="IScience">
        <title>Expanded male sex-determining region conserved during the evolution of homothallism in the green alga Volvox.</title>
        <authorList>
            <person name="Yamamoto K."/>
            <person name="Matsuzaki R."/>
            <person name="Mahakham W."/>
            <person name="Heman W."/>
            <person name="Sekimoto H."/>
            <person name="Kawachi M."/>
            <person name="Minakuchi Y."/>
            <person name="Toyoda A."/>
            <person name="Nozaki H."/>
        </authorList>
    </citation>
    <scope>NUCLEOTIDE SEQUENCE [LARGE SCALE GENOMIC DNA]</scope>
    <source>
        <strain evidence="2 3">NIES-4468</strain>
    </source>
</reference>
<feature type="compositionally biased region" description="Basic and acidic residues" evidence="1">
    <location>
        <begin position="76"/>
        <end position="110"/>
    </location>
</feature>
<comment type="caution">
    <text evidence="2">The sequence shown here is derived from an EMBL/GenBank/DDBJ whole genome shotgun (WGS) entry which is preliminary data.</text>
</comment>
<feature type="compositionally biased region" description="Low complexity" evidence="1">
    <location>
        <begin position="1"/>
        <end position="16"/>
    </location>
</feature>
<feature type="compositionally biased region" description="Low complexity" evidence="1">
    <location>
        <begin position="23"/>
        <end position="33"/>
    </location>
</feature>
<feature type="compositionally biased region" description="Basic residues" evidence="1">
    <location>
        <begin position="39"/>
        <end position="68"/>
    </location>
</feature>
<evidence type="ECO:0000256" key="1">
    <source>
        <dbReference type="SAM" id="MobiDB-lite"/>
    </source>
</evidence>
<feature type="non-terminal residue" evidence="2">
    <location>
        <position position="1"/>
    </location>
</feature>
<evidence type="ECO:0000313" key="3">
    <source>
        <dbReference type="Proteomes" id="UP001165090"/>
    </source>
</evidence>
<name>A0ABQ5SM90_9CHLO</name>
<proteinExistence type="predicted"/>
<keyword evidence="3" id="KW-1185">Reference proteome</keyword>
<accession>A0ABQ5SM90</accession>
<dbReference type="EMBL" id="BSDZ01000101">
    <property type="protein sequence ID" value="GLI70904.1"/>
    <property type="molecule type" value="Genomic_DNA"/>
</dbReference>
<gene>
    <name evidence="2" type="ORF">VaNZ11_015930</name>
</gene>
<protein>
    <submittedName>
        <fullName evidence="2">Uncharacterized protein</fullName>
    </submittedName>
</protein>
<feature type="region of interest" description="Disordered" evidence="1">
    <location>
        <begin position="226"/>
        <end position="252"/>
    </location>
</feature>
<sequence>AAAAAAAADTVALAQDPPRRRQPQQQPQEQVLDQEQHRCGHHTNRTHEHQHRHQPVHHHHHLSGRSHGHQPIGRQQEPRNRSQIEGQTRRKERSEGRGTCDESTEHEFAGGRRAAALTAADPNVAENTGVRAAHMIPAADKPVPHDQALSGVSSAGCSAGHIASAAAAGFGATNRVALLTQTFGGGDSGGDADRGVELPDEGDAAAPAALCVTPCSAVPRGPGPFARDSDGAVLQPHGSGGGGGGGGGGTMQVAGEDAVLGVGKATGPTNAALAVDAAKLLSYAPLPPHSKLASEADSAAQVLPAADTPPDATAAVPKIGITAATAAAGVVTPSEPEPEPDLDDDIWRDLDDLTSLGTVTH</sequence>
<feature type="region of interest" description="Disordered" evidence="1">
    <location>
        <begin position="1"/>
        <end position="111"/>
    </location>
</feature>
<dbReference type="Proteomes" id="UP001165090">
    <property type="component" value="Unassembled WGS sequence"/>
</dbReference>
<evidence type="ECO:0000313" key="2">
    <source>
        <dbReference type="EMBL" id="GLI70904.1"/>
    </source>
</evidence>
<feature type="compositionally biased region" description="Gly residues" evidence="1">
    <location>
        <begin position="238"/>
        <end position="250"/>
    </location>
</feature>
<organism evidence="2 3">
    <name type="scientific">Volvox africanus</name>
    <dbReference type="NCBI Taxonomy" id="51714"/>
    <lineage>
        <taxon>Eukaryota</taxon>
        <taxon>Viridiplantae</taxon>
        <taxon>Chlorophyta</taxon>
        <taxon>core chlorophytes</taxon>
        <taxon>Chlorophyceae</taxon>
        <taxon>CS clade</taxon>
        <taxon>Chlamydomonadales</taxon>
        <taxon>Volvocaceae</taxon>
        <taxon>Volvox</taxon>
    </lineage>
</organism>
<feature type="region of interest" description="Disordered" evidence="1">
    <location>
        <begin position="327"/>
        <end position="347"/>
    </location>
</feature>